<dbReference type="PATRIC" id="fig|1469144.9.peg.5166"/>
<feature type="transmembrane region" description="Helical" evidence="2">
    <location>
        <begin position="15"/>
        <end position="34"/>
    </location>
</feature>
<organism evidence="3 4">
    <name type="scientific">Carbonactinospora thermoautotrophica</name>
    <dbReference type="NCBI Taxonomy" id="1469144"/>
    <lineage>
        <taxon>Bacteria</taxon>
        <taxon>Bacillati</taxon>
        <taxon>Actinomycetota</taxon>
        <taxon>Actinomycetes</taxon>
        <taxon>Kitasatosporales</taxon>
        <taxon>Carbonactinosporaceae</taxon>
        <taxon>Carbonactinospora</taxon>
    </lineage>
</organism>
<reference evidence="4" key="1">
    <citation type="submission" date="2015-02" db="EMBL/GenBank/DDBJ databases">
        <title>Physiological reanalysis, assessment of diazotrophy, and genome sequences of multiple isolates of Streptomyces thermoautotrophicus.</title>
        <authorList>
            <person name="MacKellar D.C."/>
            <person name="Lieber L."/>
            <person name="Norman J."/>
            <person name="Bolger A."/>
            <person name="Tobin C."/>
            <person name="Murray J.W."/>
            <person name="Friesen M."/>
            <person name="Prell J."/>
        </authorList>
    </citation>
    <scope>NUCLEOTIDE SEQUENCE [LARGE SCALE GENOMIC DNA]</scope>
    <source>
        <strain evidence="4">UBT1</strain>
    </source>
</reference>
<dbReference type="AlphaFoldDB" id="A0A132NKN1"/>
<comment type="caution">
    <text evidence="3">The sequence shown here is derived from an EMBL/GenBank/DDBJ whole genome shotgun (WGS) entry which is preliminary data.</text>
</comment>
<keyword evidence="2" id="KW-0472">Membrane</keyword>
<evidence type="ECO:0000256" key="1">
    <source>
        <dbReference type="SAM" id="MobiDB-lite"/>
    </source>
</evidence>
<name>A0A132NKN1_9ACTN</name>
<protein>
    <submittedName>
        <fullName evidence="3">Uncharacterized protein</fullName>
    </submittedName>
</protein>
<gene>
    <name evidence="3" type="ORF">TR74_02440</name>
</gene>
<evidence type="ECO:0000256" key="2">
    <source>
        <dbReference type="SAM" id="Phobius"/>
    </source>
</evidence>
<dbReference type="EMBL" id="JYIK01000371">
    <property type="protein sequence ID" value="KWX10636.1"/>
    <property type="molecule type" value="Genomic_DNA"/>
</dbReference>
<proteinExistence type="predicted"/>
<evidence type="ECO:0000313" key="3">
    <source>
        <dbReference type="EMBL" id="KWX10636.1"/>
    </source>
</evidence>
<keyword evidence="2" id="KW-1133">Transmembrane helix</keyword>
<feature type="region of interest" description="Disordered" evidence="1">
    <location>
        <begin position="51"/>
        <end position="90"/>
    </location>
</feature>
<evidence type="ECO:0000313" key="4">
    <source>
        <dbReference type="Proteomes" id="UP000070598"/>
    </source>
</evidence>
<accession>A0A132NKN1</accession>
<dbReference type="RefSeq" id="WP_198532542.1">
    <property type="nucleotide sequence ID" value="NZ_JYIK01000371.1"/>
</dbReference>
<dbReference type="Proteomes" id="UP000070598">
    <property type="component" value="Unassembled WGS sequence"/>
</dbReference>
<keyword evidence="2" id="KW-0812">Transmembrane</keyword>
<feature type="non-terminal residue" evidence="3">
    <location>
        <position position="1"/>
    </location>
</feature>
<sequence length="90" mass="9493">GWLCDRFGPRQALELAGLTTACASVLAAFALARLSDRPLLSLVRLTGSGRWRPPVANGRTGPVVPLGSAIPRPRRGTPVESVVPDHEQVG</sequence>